<dbReference type="PANTHER" id="PTHR11444">
    <property type="entry name" value="ASPARTATEAMMONIA/ARGININOSUCCINATE/ADENYLOSUCCINATE LYASE"/>
    <property type="match status" value="1"/>
</dbReference>
<dbReference type="GO" id="GO:0004333">
    <property type="term" value="F:fumarate hydratase activity"/>
    <property type="evidence" value="ECO:0007669"/>
    <property type="project" value="InterPro"/>
</dbReference>
<keyword evidence="3" id="KW-1185">Reference proteome</keyword>
<dbReference type="Proteomes" id="UP000663866">
    <property type="component" value="Unassembled WGS sequence"/>
</dbReference>
<protein>
    <recommendedName>
        <fullName evidence="1">Fumarate lyase N-terminal domain-containing protein</fullName>
    </recommendedName>
</protein>
<dbReference type="SUPFAM" id="SSF48557">
    <property type="entry name" value="L-aspartase-like"/>
    <property type="match status" value="1"/>
</dbReference>
<evidence type="ECO:0000313" key="3">
    <source>
        <dbReference type="Proteomes" id="UP000663866"/>
    </source>
</evidence>
<sequence length="347" mass="38596">MRNNIIAASAATENEPGALDQMPFPLFKAFGLLKKSYALANKRFGLENNIWSSTQINMNVNEIIANRAAQMLERTVGIKSVVHPNQHVNKTMHIAVAMQLNKTLFPALNNLHTAIKQCEESARIYEMARGLARVNIPETLGNEFSAYADQVSTRIRRLKTCAEFLFELPINDTPVGTLICTPQGVGKYLVESLNQLTQLKFIDVSNKFQTLATYNRMVEISGNLNSLAIILAEIHHEVCLLPNKPTNSMMTSTLNITQSDTLKGIARQVIQHLIDVAITAPFERSEYNRFKAVAIHSILRSIQMIINAANSLTVNVSQINWTLTTNDVSNEAACPLASIEKIIQNLH</sequence>
<dbReference type="EMBL" id="CAJOBG010041231">
    <property type="protein sequence ID" value="CAF4407191.1"/>
    <property type="molecule type" value="Genomic_DNA"/>
</dbReference>
<dbReference type="InterPro" id="IPR022761">
    <property type="entry name" value="Fumarate_lyase_N"/>
</dbReference>
<accession>A0A820PNK4</accession>
<dbReference type="Gene3D" id="1.20.200.10">
    <property type="entry name" value="Fumarase/aspartase (Central domain)"/>
    <property type="match status" value="1"/>
</dbReference>
<proteinExistence type="predicted"/>
<dbReference type="Pfam" id="PF00206">
    <property type="entry name" value="Lyase_1"/>
    <property type="match status" value="1"/>
</dbReference>
<organism evidence="2 3">
    <name type="scientific">Rotaria magnacalcarata</name>
    <dbReference type="NCBI Taxonomy" id="392030"/>
    <lineage>
        <taxon>Eukaryota</taxon>
        <taxon>Metazoa</taxon>
        <taxon>Spiralia</taxon>
        <taxon>Gnathifera</taxon>
        <taxon>Rotifera</taxon>
        <taxon>Eurotatoria</taxon>
        <taxon>Bdelloidea</taxon>
        <taxon>Philodinida</taxon>
        <taxon>Philodinidae</taxon>
        <taxon>Rotaria</taxon>
    </lineage>
</organism>
<comment type="caution">
    <text evidence="2">The sequence shown here is derived from an EMBL/GenBank/DDBJ whole genome shotgun (WGS) entry which is preliminary data.</text>
</comment>
<dbReference type="AlphaFoldDB" id="A0A820PNK4"/>
<dbReference type="Gene3D" id="1.10.275.10">
    <property type="entry name" value="Fumarase/aspartase (N-terminal domain)"/>
    <property type="match status" value="1"/>
</dbReference>
<dbReference type="InterPro" id="IPR008948">
    <property type="entry name" value="L-Aspartase-like"/>
</dbReference>
<evidence type="ECO:0000313" key="2">
    <source>
        <dbReference type="EMBL" id="CAF4407191.1"/>
    </source>
</evidence>
<dbReference type="InterPro" id="IPR024083">
    <property type="entry name" value="Fumarase/histidase_N"/>
</dbReference>
<feature type="domain" description="Fumarate lyase N-terminal" evidence="1">
    <location>
        <begin position="52"/>
        <end position="251"/>
    </location>
</feature>
<gene>
    <name evidence="2" type="ORF">OVN521_LOCUS35233</name>
</gene>
<dbReference type="GO" id="GO:0006106">
    <property type="term" value="P:fumarate metabolic process"/>
    <property type="evidence" value="ECO:0007669"/>
    <property type="project" value="InterPro"/>
</dbReference>
<name>A0A820PNK4_9BILA</name>
<evidence type="ECO:0000259" key="1">
    <source>
        <dbReference type="Pfam" id="PF00206"/>
    </source>
</evidence>
<reference evidence="2" key="1">
    <citation type="submission" date="2021-02" db="EMBL/GenBank/DDBJ databases">
        <authorList>
            <person name="Nowell W R."/>
        </authorList>
    </citation>
    <scope>NUCLEOTIDE SEQUENCE</scope>
</reference>
<dbReference type="InterPro" id="IPR005677">
    <property type="entry name" value="Fum_hydII"/>
</dbReference>